<accession>A0A4Q7TE33</accession>
<evidence type="ECO:0000256" key="2">
    <source>
        <dbReference type="SAM" id="Phobius"/>
    </source>
</evidence>
<comment type="caution">
    <text evidence="3">The sequence shown here is derived from an EMBL/GenBank/DDBJ whole genome shotgun (WGS) entry which is preliminary data.</text>
</comment>
<sequence>MPFETIDGKPLDRLALLYRRGRDFQVVEPFQYRERASGAVTRIPAHDLTQPPGPGNSTDFASVPPFLWGLIANYGPQTLPAVMHDAEVAAAVAASAPERLALRHAADERFRLALIDEGVHLLRARTMWAAVGLESWWRHGGAAGRTLIAQVALGTLALTAMVPLAVLLSPWWMLVAVAPAALAPLWRRDVTLVTAASYLGALYLPLALGAYAAAHVENAIAMVVWLVTGRRGPRPSAEPNPAWRDEYSHERPAPR</sequence>
<dbReference type="OrthoDB" id="4476615at2"/>
<feature type="compositionally biased region" description="Basic and acidic residues" evidence="1">
    <location>
        <begin position="243"/>
        <end position="255"/>
    </location>
</feature>
<proteinExistence type="predicted"/>
<reference evidence="3 4" key="1">
    <citation type="journal article" date="2015" name="Stand. Genomic Sci.">
        <title>Genomic Encyclopedia of Bacterial and Archaeal Type Strains, Phase III: the genomes of soil and plant-associated and newly described type strains.</title>
        <authorList>
            <person name="Whitman W.B."/>
            <person name="Woyke T."/>
            <person name="Klenk H.P."/>
            <person name="Zhou Y."/>
            <person name="Lilburn T.G."/>
            <person name="Beck B.J."/>
            <person name="De Vos P."/>
            <person name="Vandamme P."/>
            <person name="Eisen J.A."/>
            <person name="Garrity G."/>
            <person name="Hugenholtz P."/>
            <person name="Kyrpides N.C."/>
        </authorList>
    </citation>
    <scope>NUCLEOTIDE SEQUENCE [LARGE SCALE GENOMIC DNA]</scope>
    <source>
        <strain evidence="3 4">AC4r</strain>
    </source>
</reference>
<evidence type="ECO:0000313" key="4">
    <source>
        <dbReference type="Proteomes" id="UP000292408"/>
    </source>
</evidence>
<evidence type="ECO:0000313" key="3">
    <source>
        <dbReference type="EMBL" id="RZT58117.1"/>
    </source>
</evidence>
<evidence type="ECO:0000256" key="1">
    <source>
        <dbReference type="SAM" id="MobiDB-lite"/>
    </source>
</evidence>
<organism evidence="3 4">
    <name type="scientific">Microcella alkaliphila</name>
    <dbReference type="NCBI Taxonomy" id="279828"/>
    <lineage>
        <taxon>Bacteria</taxon>
        <taxon>Bacillati</taxon>
        <taxon>Actinomycetota</taxon>
        <taxon>Actinomycetes</taxon>
        <taxon>Micrococcales</taxon>
        <taxon>Microbacteriaceae</taxon>
        <taxon>Microcella</taxon>
    </lineage>
</organism>
<name>A0A4Q7TE33_9MICO</name>
<feature type="transmembrane region" description="Helical" evidence="2">
    <location>
        <begin position="155"/>
        <end position="182"/>
    </location>
</feature>
<keyword evidence="4" id="KW-1185">Reference proteome</keyword>
<dbReference type="AlphaFoldDB" id="A0A4Q7TE33"/>
<keyword evidence="2" id="KW-0812">Transmembrane</keyword>
<gene>
    <name evidence="3" type="ORF">EV140_2357</name>
</gene>
<dbReference type="EMBL" id="SGXT01000018">
    <property type="protein sequence ID" value="RZT58117.1"/>
    <property type="molecule type" value="Genomic_DNA"/>
</dbReference>
<dbReference type="Pfam" id="PF07087">
    <property type="entry name" value="DUF1353"/>
    <property type="match status" value="1"/>
</dbReference>
<keyword evidence="2" id="KW-1133">Transmembrane helix</keyword>
<dbReference type="Proteomes" id="UP000292408">
    <property type="component" value="Unassembled WGS sequence"/>
</dbReference>
<dbReference type="InterPro" id="IPR010767">
    <property type="entry name" value="Phage_CGC-2007_Cje0229"/>
</dbReference>
<dbReference type="RefSeq" id="WP_130284133.1">
    <property type="nucleotide sequence ID" value="NZ_SGXT01000018.1"/>
</dbReference>
<protein>
    <submittedName>
        <fullName evidence="3">Uncharacterized protein DUF1353</fullName>
    </submittedName>
</protein>
<feature type="region of interest" description="Disordered" evidence="1">
    <location>
        <begin position="231"/>
        <end position="255"/>
    </location>
</feature>
<keyword evidence="2" id="KW-0472">Membrane</keyword>